<keyword evidence="1" id="KW-0812">Transmembrane</keyword>
<proteinExistence type="predicted"/>
<organism evidence="2 3">
    <name type="scientific">Granulicella rosea</name>
    <dbReference type="NCBI Taxonomy" id="474952"/>
    <lineage>
        <taxon>Bacteria</taxon>
        <taxon>Pseudomonadati</taxon>
        <taxon>Acidobacteriota</taxon>
        <taxon>Terriglobia</taxon>
        <taxon>Terriglobales</taxon>
        <taxon>Acidobacteriaceae</taxon>
        <taxon>Granulicella</taxon>
    </lineage>
</organism>
<evidence type="ECO:0000256" key="1">
    <source>
        <dbReference type="SAM" id="Phobius"/>
    </source>
</evidence>
<dbReference type="Proteomes" id="UP000198356">
    <property type="component" value="Unassembled WGS sequence"/>
</dbReference>
<keyword evidence="1" id="KW-1133">Transmembrane helix</keyword>
<dbReference type="EMBL" id="FZOU01000003">
    <property type="protein sequence ID" value="SNS92352.1"/>
    <property type="molecule type" value="Genomic_DNA"/>
</dbReference>
<name>A0A239IG13_9BACT</name>
<keyword evidence="3" id="KW-1185">Reference proteome</keyword>
<gene>
    <name evidence="2" type="ORF">SAMN05421770_10389</name>
</gene>
<accession>A0A239IG13</accession>
<evidence type="ECO:0000313" key="3">
    <source>
        <dbReference type="Proteomes" id="UP000198356"/>
    </source>
</evidence>
<keyword evidence="1" id="KW-0472">Membrane</keyword>
<protein>
    <submittedName>
        <fullName evidence="2">Uncharacterized protein</fullName>
    </submittedName>
</protein>
<sequence>MRKLHPIFAAAGAAFLCPPGAIFLFIWAENSVPIWLRCLISPGYYPGLWFPGHPNHWDFLYVPPVALAIDMVYCGVLLYLVLRQVLRVPRRWDRTRTAKARLSSHDAFWTQY</sequence>
<feature type="transmembrane region" description="Helical" evidence="1">
    <location>
        <begin position="59"/>
        <end position="82"/>
    </location>
</feature>
<reference evidence="2 3" key="1">
    <citation type="submission" date="2017-06" db="EMBL/GenBank/DDBJ databases">
        <authorList>
            <person name="Kim H.J."/>
            <person name="Triplett B.A."/>
        </authorList>
    </citation>
    <scope>NUCLEOTIDE SEQUENCE [LARGE SCALE GENOMIC DNA]</scope>
    <source>
        <strain evidence="2 3">DSM 18704</strain>
    </source>
</reference>
<dbReference type="AlphaFoldDB" id="A0A239IG13"/>
<evidence type="ECO:0000313" key="2">
    <source>
        <dbReference type="EMBL" id="SNS92352.1"/>
    </source>
</evidence>
<feature type="transmembrane region" description="Helical" evidence="1">
    <location>
        <begin position="7"/>
        <end position="27"/>
    </location>
</feature>